<evidence type="ECO:0000313" key="2">
    <source>
        <dbReference type="EMBL" id="MBB6490846.1"/>
    </source>
</evidence>
<dbReference type="AlphaFoldDB" id="A0A6P1C5J7"/>
<keyword evidence="5" id="KW-1185">Reference proteome</keyword>
<dbReference type="EMBL" id="JACHBF010000003">
    <property type="protein sequence ID" value="MBB6490846.1"/>
    <property type="molecule type" value="Genomic_DNA"/>
</dbReference>
<comment type="caution">
    <text evidence="3">The sequence shown here is derived from an EMBL/GenBank/DDBJ whole genome shotgun (WGS) entry which is preliminary data.</text>
</comment>
<reference evidence="3 4" key="1">
    <citation type="submission" date="2020-02" db="EMBL/GenBank/DDBJ databases">
        <title>Draft genome sequence of Rhizobium tropici.</title>
        <authorList>
            <person name="Khayi S."/>
            <person name="Jemo M."/>
        </authorList>
    </citation>
    <scope>NUCLEOTIDE SEQUENCE [LARGE SCALE GENOMIC DNA]</scope>
    <source>
        <strain evidence="3 4">A12</strain>
    </source>
</reference>
<reference evidence="2 5" key="2">
    <citation type="submission" date="2020-08" db="EMBL/GenBank/DDBJ databases">
        <title>Genomic Encyclopedia of Type Strains, Phase IV (KMG-V): Genome sequencing to study the core and pangenomes of soil and plant-associated prokaryotes.</title>
        <authorList>
            <person name="Whitman W."/>
        </authorList>
    </citation>
    <scope>NUCLEOTIDE SEQUENCE [LARGE SCALE GENOMIC DNA]</scope>
    <source>
        <strain evidence="2 5">SEMIA 4059</strain>
    </source>
</reference>
<evidence type="ECO:0000313" key="4">
    <source>
        <dbReference type="Proteomes" id="UP000471190"/>
    </source>
</evidence>
<protein>
    <submittedName>
        <fullName evidence="3">Uncharacterized protein</fullName>
    </submittedName>
</protein>
<evidence type="ECO:0000313" key="5">
    <source>
        <dbReference type="Proteomes" id="UP000526625"/>
    </source>
</evidence>
<feature type="compositionally biased region" description="Polar residues" evidence="1">
    <location>
        <begin position="12"/>
        <end position="28"/>
    </location>
</feature>
<name>A0A6P1C5J7_RHITR</name>
<dbReference type="Proteomes" id="UP000471190">
    <property type="component" value="Unassembled WGS sequence"/>
</dbReference>
<gene>
    <name evidence="2" type="ORF">GGD45_001243</name>
    <name evidence="3" type="ORF">GXW80_15100</name>
</gene>
<feature type="compositionally biased region" description="Basic and acidic residues" evidence="1">
    <location>
        <begin position="35"/>
        <end position="57"/>
    </location>
</feature>
<evidence type="ECO:0000256" key="1">
    <source>
        <dbReference type="SAM" id="MobiDB-lite"/>
    </source>
</evidence>
<dbReference type="RefSeq" id="WP_015342535.1">
    <property type="nucleotide sequence ID" value="NZ_JAADZA010000014.1"/>
</dbReference>
<feature type="region of interest" description="Disordered" evidence="1">
    <location>
        <begin position="1"/>
        <end position="69"/>
    </location>
</feature>
<dbReference type="Proteomes" id="UP000526625">
    <property type="component" value="Unassembled WGS sequence"/>
</dbReference>
<accession>A0A6P1C5J7</accession>
<sequence>MAATKEKFFKQGRQTLQDKASATDTAAKQITAAETADREKKTEKLRALRLARPEAEPIKPSAKRGRKTK</sequence>
<dbReference type="EMBL" id="JAADZA010000014">
    <property type="protein sequence ID" value="NEV12318.1"/>
    <property type="molecule type" value="Genomic_DNA"/>
</dbReference>
<organism evidence="3 4">
    <name type="scientific">Rhizobium tropici</name>
    <dbReference type="NCBI Taxonomy" id="398"/>
    <lineage>
        <taxon>Bacteria</taxon>
        <taxon>Pseudomonadati</taxon>
        <taxon>Pseudomonadota</taxon>
        <taxon>Alphaproteobacteria</taxon>
        <taxon>Hyphomicrobiales</taxon>
        <taxon>Rhizobiaceae</taxon>
        <taxon>Rhizobium/Agrobacterium group</taxon>
        <taxon>Rhizobium</taxon>
    </lineage>
</organism>
<proteinExistence type="predicted"/>
<evidence type="ECO:0000313" key="3">
    <source>
        <dbReference type="EMBL" id="NEV12318.1"/>
    </source>
</evidence>